<dbReference type="SUPFAM" id="SSF52141">
    <property type="entry name" value="Uracil-DNA glycosylase-like"/>
    <property type="match status" value="1"/>
</dbReference>
<organism evidence="2 3">
    <name type="scientific">Cohnella xylanilytica</name>
    <dbReference type="NCBI Taxonomy" id="557555"/>
    <lineage>
        <taxon>Bacteria</taxon>
        <taxon>Bacillati</taxon>
        <taxon>Bacillota</taxon>
        <taxon>Bacilli</taxon>
        <taxon>Bacillales</taxon>
        <taxon>Paenibacillaceae</taxon>
        <taxon>Cohnella</taxon>
    </lineage>
</organism>
<dbReference type="InterPro" id="IPR026353">
    <property type="entry name" value="Hypoxan-DNA_Glyclase"/>
</dbReference>
<keyword evidence="2" id="KW-0326">Glycosidase</keyword>
<keyword evidence="3" id="KW-1185">Reference proteome</keyword>
<dbReference type="GO" id="GO:0033958">
    <property type="term" value="F:DNA-deoxyinosine glycosylase activity"/>
    <property type="evidence" value="ECO:0007669"/>
    <property type="project" value="UniProtKB-EC"/>
</dbReference>
<dbReference type="Pfam" id="PF03167">
    <property type="entry name" value="UDG"/>
    <property type="match status" value="1"/>
</dbReference>
<reference evidence="2 3" key="1">
    <citation type="submission" date="2020-08" db="EMBL/GenBank/DDBJ databases">
        <title>Cohnella phylogeny.</title>
        <authorList>
            <person name="Dunlap C."/>
        </authorList>
    </citation>
    <scope>NUCLEOTIDE SEQUENCE [LARGE SCALE GENOMIC DNA]</scope>
    <source>
        <strain evidence="2 3">DSM 25239</strain>
    </source>
</reference>
<evidence type="ECO:0000313" key="2">
    <source>
        <dbReference type="EMBL" id="MBB6693915.1"/>
    </source>
</evidence>
<dbReference type="Gene3D" id="3.40.470.10">
    <property type="entry name" value="Uracil-DNA glycosylase-like domain"/>
    <property type="match status" value="1"/>
</dbReference>
<dbReference type="RefSeq" id="WP_185137900.1">
    <property type="nucleotide sequence ID" value="NZ_BORM01000016.1"/>
</dbReference>
<dbReference type="EMBL" id="JACJVR010000081">
    <property type="protein sequence ID" value="MBB6693915.1"/>
    <property type="molecule type" value="Genomic_DNA"/>
</dbReference>
<comment type="caution">
    <text evidence="2">The sequence shown here is derived from an EMBL/GenBank/DDBJ whole genome shotgun (WGS) entry which is preliminary data.</text>
</comment>
<dbReference type="Proteomes" id="UP000553776">
    <property type="component" value="Unassembled WGS sequence"/>
</dbReference>
<gene>
    <name evidence="2" type="ORF">H7B90_21175</name>
</gene>
<dbReference type="InterPro" id="IPR036895">
    <property type="entry name" value="Uracil-DNA_glycosylase-like_sf"/>
</dbReference>
<dbReference type="NCBIfam" id="TIGR04274">
    <property type="entry name" value="hypoxanDNAglyco"/>
    <property type="match status" value="1"/>
</dbReference>
<dbReference type="SMART" id="SM00987">
    <property type="entry name" value="UreE_C"/>
    <property type="match status" value="1"/>
</dbReference>
<evidence type="ECO:0000259" key="1">
    <source>
        <dbReference type="SMART" id="SM00986"/>
    </source>
</evidence>
<protein>
    <submittedName>
        <fullName evidence="2">DNA-deoxyinosine glycosylase</fullName>
        <ecNumber evidence="2">3.2.2.15</ecNumber>
    </submittedName>
</protein>
<sequence length="174" mass="19527">MNSSPRVESFPPFADGNSRIVLLGSMPGVASLQAHQYYGNPRNYMWRLLYALLAPGAEPDERYEDRLAFARRHGVALWDVYASCVRKGSLDSDIKDAVPNDIPGLLRRYPNIRVIACNGGKSHSELLKRFGGLPELVERTVLRLPSSSPVPTPAYRGFDDRLRAWRDILGPYLD</sequence>
<dbReference type="AlphaFoldDB" id="A0A841U091"/>
<dbReference type="CDD" id="cd10032">
    <property type="entry name" value="UDG-F6_HDG"/>
    <property type="match status" value="1"/>
</dbReference>
<proteinExistence type="predicted"/>
<dbReference type="SMART" id="SM00986">
    <property type="entry name" value="UDG"/>
    <property type="match status" value="1"/>
</dbReference>
<accession>A0A841U091</accession>
<name>A0A841U091_9BACL</name>
<keyword evidence="2" id="KW-0378">Hydrolase</keyword>
<evidence type="ECO:0000313" key="3">
    <source>
        <dbReference type="Proteomes" id="UP000553776"/>
    </source>
</evidence>
<dbReference type="InterPro" id="IPR005122">
    <property type="entry name" value="Uracil-DNA_glycosylase-like"/>
</dbReference>
<dbReference type="EC" id="3.2.2.15" evidence="2"/>
<feature type="domain" description="Uracil-DNA glycosylase-like" evidence="1">
    <location>
        <begin position="11"/>
        <end position="169"/>
    </location>
</feature>